<evidence type="ECO:0000256" key="1">
    <source>
        <dbReference type="SAM" id="MobiDB-lite"/>
    </source>
</evidence>
<evidence type="ECO:0000259" key="2">
    <source>
        <dbReference type="Pfam" id="PF02579"/>
    </source>
</evidence>
<dbReference type="InterPro" id="IPR003731">
    <property type="entry name" value="Di-Nase_FeMo-co_biosynth"/>
</dbReference>
<evidence type="ECO:0000313" key="4">
    <source>
        <dbReference type="Proteomes" id="UP001341135"/>
    </source>
</evidence>
<feature type="compositionally biased region" description="Basic residues" evidence="1">
    <location>
        <begin position="1"/>
        <end position="18"/>
    </location>
</feature>
<feature type="region of interest" description="Disordered" evidence="1">
    <location>
        <begin position="1"/>
        <end position="21"/>
    </location>
</feature>
<dbReference type="GeneID" id="89288496"/>
<protein>
    <recommendedName>
        <fullName evidence="2">Dinitrogenase iron-molybdenum cofactor biosynthesis domain-containing protein</fullName>
    </recommendedName>
</protein>
<dbReference type="InterPro" id="IPR051840">
    <property type="entry name" value="NifX/NifY_domain"/>
</dbReference>
<dbReference type="EMBL" id="AP028907">
    <property type="protein sequence ID" value="BES80893.1"/>
    <property type="molecule type" value="Genomic_DNA"/>
</dbReference>
<accession>A0ABM8ITK0</accession>
<dbReference type="Gene3D" id="3.30.420.130">
    <property type="entry name" value="Dinitrogenase iron-molybdenum cofactor biosynthesis domain"/>
    <property type="match status" value="1"/>
</dbReference>
<dbReference type="Proteomes" id="UP001341135">
    <property type="component" value="Chromosome"/>
</dbReference>
<dbReference type="InterPro" id="IPR036105">
    <property type="entry name" value="DiNase_FeMo-co_biosyn_sf"/>
</dbReference>
<dbReference type="PANTHER" id="PTHR33937:SF2">
    <property type="entry name" value="DINITROGENASE IRON-MOLYBDENUM COFACTOR BIOSYNTHESIS DOMAIN-CONTAINING PROTEIN"/>
    <property type="match status" value="1"/>
</dbReference>
<dbReference type="RefSeq" id="WP_338251516.1">
    <property type="nucleotide sequence ID" value="NZ_AP028907.1"/>
</dbReference>
<reference evidence="3 4" key="1">
    <citation type="submission" date="2023-09" db="EMBL/GenBank/DDBJ databases">
        <title>Pyrofollis japonicus gen. nov. sp. nov., a novel member of the family Pyrodictiaceae isolated from the Iheya North hydrothermal field.</title>
        <authorList>
            <person name="Miyazaki U."/>
            <person name="Sanari M."/>
            <person name="Tame A."/>
            <person name="Kitajima M."/>
            <person name="Okamoto A."/>
            <person name="Sawayama S."/>
            <person name="Miyazaki J."/>
            <person name="Takai K."/>
            <person name="Nakagawa S."/>
        </authorList>
    </citation>
    <scope>NUCLEOTIDE SEQUENCE [LARGE SCALE GENOMIC DNA]</scope>
    <source>
        <strain evidence="3 4">AV2</strain>
    </source>
</reference>
<feature type="domain" description="Dinitrogenase iron-molybdenum cofactor biosynthesis" evidence="2">
    <location>
        <begin position="57"/>
        <end position="149"/>
    </location>
</feature>
<sequence>MTEPHHAHHIHGHGKGHGRNPEVILRAIEAAKTLPRKPKLGNTVRVCAGLEEPLGLDSRVSWGLTHAPYLALVDIAGGRITGLETVPNPLAEMRGGVGVAIARWVIDNNVDIVVAGKLGRHALEALNAKGVRIAQPLPGETLRQTLQRLRLLDTRQ</sequence>
<gene>
    <name evidence="3" type="ORF">PABY_04600</name>
</gene>
<name>A0ABM8ITK0_9CREN</name>
<dbReference type="SUPFAM" id="SSF53146">
    <property type="entry name" value="Nitrogenase accessory factor-like"/>
    <property type="match status" value="1"/>
</dbReference>
<proteinExistence type="predicted"/>
<evidence type="ECO:0000313" key="3">
    <source>
        <dbReference type="EMBL" id="BES80893.1"/>
    </source>
</evidence>
<dbReference type="PANTHER" id="PTHR33937">
    <property type="entry name" value="IRON-MOLYBDENUM PROTEIN-RELATED-RELATED"/>
    <property type="match status" value="1"/>
</dbReference>
<organism evidence="3 4">
    <name type="scientific">Pyrodictium abyssi</name>
    <dbReference type="NCBI Taxonomy" id="54256"/>
    <lineage>
        <taxon>Archaea</taxon>
        <taxon>Thermoproteota</taxon>
        <taxon>Thermoprotei</taxon>
        <taxon>Desulfurococcales</taxon>
        <taxon>Pyrodictiaceae</taxon>
        <taxon>Pyrodictium</taxon>
    </lineage>
</organism>
<dbReference type="Pfam" id="PF02579">
    <property type="entry name" value="Nitro_FeMo-Co"/>
    <property type="match status" value="1"/>
</dbReference>
<keyword evidence="4" id="KW-1185">Reference proteome</keyword>